<evidence type="ECO:0000313" key="2">
    <source>
        <dbReference type="Proteomes" id="UP001151760"/>
    </source>
</evidence>
<sequence>MSRTNSQAKIVSEEQLVPRANRLVIKKNNQRVASDSHITDTMLRFISDSKLHSSQDDHRITKLLNITNGDYKFGMDVPDALISDAIKKKAGYKYYMAKNVESEKAKIVDEPEEQHISPFKSGRG</sequence>
<accession>A0ABQ4XMR5</accession>
<name>A0ABQ4XMR5_9ASTR</name>
<evidence type="ECO:0000313" key="1">
    <source>
        <dbReference type="EMBL" id="GJS66213.1"/>
    </source>
</evidence>
<comment type="caution">
    <text evidence="1">The sequence shown here is derived from an EMBL/GenBank/DDBJ whole genome shotgun (WGS) entry which is preliminary data.</text>
</comment>
<protein>
    <submittedName>
        <fullName evidence="1">Uncharacterized protein</fullName>
    </submittedName>
</protein>
<keyword evidence="2" id="KW-1185">Reference proteome</keyword>
<dbReference type="EMBL" id="BQNB010009632">
    <property type="protein sequence ID" value="GJS66213.1"/>
    <property type="molecule type" value="Genomic_DNA"/>
</dbReference>
<reference evidence="1" key="2">
    <citation type="submission" date="2022-01" db="EMBL/GenBank/DDBJ databases">
        <authorList>
            <person name="Yamashiro T."/>
            <person name="Shiraishi A."/>
            <person name="Satake H."/>
            <person name="Nakayama K."/>
        </authorList>
    </citation>
    <scope>NUCLEOTIDE SEQUENCE</scope>
</reference>
<dbReference type="Proteomes" id="UP001151760">
    <property type="component" value="Unassembled WGS sequence"/>
</dbReference>
<gene>
    <name evidence="1" type="ORF">Tco_0680777</name>
</gene>
<reference evidence="1" key="1">
    <citation type="journal article" date="2022" name="Int. J. Mol. Sci.">
        <title>Draft Genome of Tanacetum Coccineum: Genomic Comparison of Closely Related Tanacetum-Family Plants.</title>
        <authorList>
            <person name="Yamashiro T."/>
            <person name="Shiraishi A."/>
            <person name="Nakayama K."/>
            <person name="Satake H."/>
        </authorList>
    </citation>
    <scope>NUCLEOTIDE SEQUENCE</scope>
</reference>
<proteinExistence type="predicted"/>
<organism evidence="1 2">
    <name type="scientific">Tanacetum coccineum</name>
    <dbReference type="NCBI Taxonomy" id="301880"/>
    <lineage>
        <taxon>Eukaryota</taxon>
        <taxon>Viridiplantae</taxon>
        <taxon>Streptophyta</taxon>
        <taxon>Embryophyta</taxon>
        <taxon>Tracheophyta</taxon>
        <taxon>Spermatophyta</taxon>
        <taxon>Magnoliopsida</taxon>
        <taxon>eudicotyledons</taxon>
        <taxon>Gunneridae</taxon>
        <taxon>Pentapetalae</taxon>
        <taxon>asterids</taxon>
        <taxon>campanulids</taxon>
        <taxon>Asterales</taxon>
        <taxon>Asteraceae</taxon>
        <taxon>Asteroideae</taxon>
        <taxon>Anthemideae</taxon>
        <taxon>Anthemidinae</taxon>
        <taxon>Tanacetum</taxon>
    </lineage>
</organism>